<keyword evidence="9 11" id="KW-0665">Pyrimidine biosynthesis</keyword>
<dbReference type="SUPFAM" id="SSF52317">
    <property type="entry name" value="Class I glutamine amidotransferase-like"/>
    <property type="match status" value="1"/>
</dbReference>
<comment type="catalytic activity">
    <reaction evidence="11">
        <text>UTP + NH4(+) + ATP = CTP + ADP + phosphate + 2 H(+)</text>
        <dbReference type="Rhea" id="RHEA:16597"/>
        <dbReference type="ChEBI" id="CHEBI:15378"/>
        <dbReference type="ChEBI" id="CHEBI:28938"/>
        <dbReference type="ChEBI" id="CHEBI:30616"/>
        <dbReference type="ChEBI" id="CHEBI:37563"/>
        <dbReference type="ChEBI" id="CHEBI:43474"/>
        <dbReference type="ChEBI" id="CHEBI:46398"/>
        <dbReference type="ChEBI" id="CHEBI:456216"/>
    </reaction>
</comment>
<feature type="active site" description="Nucleophile; for glutamine hydrolysis" evidence="11">
    <location>
        <position position="399"/>
    </location>
</feature>
<dbReference type="SUPFAM" id="SSF52540">
    <property type="entry name" value="P-loop containing nucleoside triphosphate hydrolases"/>
    <property type="match status" value="1"/>
</dbReference>
<dbReference type="InterPro" id="IPR027417">
    <property type="entry name" value="P-loop_NTPase"/>
</dbReference>
<feature type="binding site" evidence="11">
    <location>
        <begin position="29"/>
        <end position="34"/>
    </location>
    <ligand>
        <name>ATP</name>
        <dbReference type="ChEBI" id="CHEBI:30616"/>
    </ligand>
</feature>
<evidence type="ECO:0000256" key="2">
    <source>
        <dbReference type="ARBA" id="ARBA00007533"/>
    </source>
</evidence>
<comment type="activity regulation">
    <text evidence="11">Allosterically activated by GTP, when glutamine is the substrate; GTP has no effect on the reaction when ammonia is the substrate. The allosteric effector GTP functions by stabilizing the protein conformation that binds the tetrahedral intermediate(s) formed during glutamine hydrolysis. Inhibited by the product CTP, via allosteric rather than competitive inhibition.</text>
</comment>
<feature type="binding site" evidence="11">
    <location>
        <position position="240"/>
    </location>
    <ligand>
        <name>CTP</name>
        <dbReference type="ChEBI" id="CHEBI:37563"/>
        <note>allosteric inhibitor</note>
    </ligand>
</feature>
<dbReference type="UniPathway" id="UPA00159">
    <property type="reaction ID" value="UER00277"/>
</dbReference>
<dbReference type="GO" id="GO:0005524">
    <property type="term" value="F:ATP binding"/>
    <property type="evidence" value="ECO:0007669"/>
    <property type="project" value="UniProtKB-KW"/>
</dbReference>
<dbReference type="GO" id="GO:0004359">
    <property type="term" value="F:glutaminase activity"/>
    <property type="evidence" value="ECO:0007669"/>
    <property type="project" value="RHEA"/>
</dbReference>
<feature type="binding site" evidence="11">
    <location>
        <position position="372"/>
    </location>
    <ligand>
        <name>L-glutamine</name>
        <dbReference type="ChEBI" id="CHEBI:58359"/>
    </ligand>
</feature>
<evidence type="ECO:0000256" key="9">
    <source>
        <dbReference type="ARBA" id="ARBA00022975"/>
    </source>
</evidence>
<comment type="subunit">
    <text evidence="11">Homotetramer.</text>
</comment>
<evidence type="ECO:0000259" key="13">
    <source>
        <dbReference type="Pfam" id="PF06418"/>
    </source>
</evidence>
<proteinExistence type="inferred from homology"/>
<dbReference type="InterPro" id="IPR004468">
    <property type="entry name" value="CTP_synthase"/>
</dbReference>
<evidence type="ECO:0000256" key="10">
    <source>
        <dbReference type="ARBA" id="ARBA00047781"/>
    </source>
</evidence>
<dbReference type="GO" id="GO:0003883">
    <property type="term" value="F:CTP synthase activity"/>
    <property type="evidence" value="ECO:0007669"/>
    <property type="project" value="UniProtKB-UniRule"/>
</dbReference>
<evidence type="ECO:0000313" key="15">
    <source>
        <dbReference type="Proteomes" id="UP000320235"/>
    </source>
</evidence>
<dbReference type="PANTHER" id="PTHR11550:SF0">
    <property type="entry name" value="CTP SYNTHASE-RELATED"/>
    <property type="match status" value="1"/>
</dbReference>
<evidence type="ECO:0000256" key="11">
    <source>
        <dbReference type="HAMAP-Rule" id="MF_01227"/>
    </source>
</evidence>
<dbReference type="PROSITE" id="PS51273">
    <property type="entry name" value="GATASE_TYPE_1"/>
    <property type="match status" value="1"/>
</dbReference>
<name>A0A543FM16_9MICO</name>
<dbReference type="InterPro" id="IPR029062">
    <property type="entry name" value="Class_I_gatase-like"/>
</dbReference>
<evidence type="ECO:0000256" key="4">
    <source>
        <dbReference type="ARBA" id="ARBA00022723"/>
    </source>
</evidence>
<feature type="binding site" evidence="11">
    <location>
        <begin position="400"/>
        <end position="403"/>
    </location>
    <ligand>
        <name>L-glutamine</name>
        <dbReference type="ChEBI" id="CHEBI:58359"/>
    </ligand>
</feature>
<evidence type="ECO:0000256" key="7">
    <source>
        <dbReference type="ARBA" id="ARBA00022842"/>
    </source>
</evidence>
<dbReference type="GO" id="GO:0097268">
    <property type="term" value="C:cytoophidium"/>
    <property type="evidence" value="ECO:0007669"/>
    <property type="project" value="UniProtKB-ARBA"/>
</dbReference>
<evidence type="ECO:0000256" key="5">
    <source>
        <dbReference type="ARBA" id="ARBA00022741"/>
    </source>
</evidence>
<feature type="binding site" evidence="11">
    <location>
        <begin position="204"/>
        <end position="209"/>
    </location>
    <ligand>
        <name>UTP</name>
        <dbReference type="ChEBI" id="CHEBI:46398"/>
    </ligand>
</feature>
<sequence length="572" mass="62712">MMQTSDSLRGDSSNDTTKHIFVTGGVVSSLGKGLTAASLGNLLTARGLRVVMQKLDPYLNVDPGTMNPFQHGEVFVTDDGAETDLDIGHYERFLDIELSQAANVTTGQIYSQVIAKERRGEYLGDTVQVIPHITDEIKRRMRLQATEEPRPDVIITEIGGTVGDIESQPFIESARQIRHELGRNNVFFVHVSLVPFMGASGEQKTKPTQHSVATLRSIGIQPDALVLRSDRPVTESNKRKIALMCDVDEDAVVNAVDVPSIYDIPSMLNEQGLDAYIVRALGLAKAEDVDWSRWQRVLNAVHNPKHEVTIGLVGKYIDLPDAYLSVTEALKAGGFAQETHVNIRWIPSDECETPEGAAKALSPLDGIVIPGGFGIRGIEGKIGALKFAREQGIPTLGICLGLQCIVIEYARHVAGIEDASSSEFDPDTKHPVIATMEEQVDILDHGDLGGTMRLGLYSADLAEGSIAAEVYGGSRASERHRHRYEVNNRYRDQIAEAGLVFSGINPDLDLVEYVELPRDVHPYYIATQAHPELRSRPTNANPLFRGLVGAALERHRSSELFEVEPFDELAGR</sequence>
<dbReference type="FunFam" id="3.40.50.880:FF:000002">
    <property type="entry name" value="CTP synthase"/>
    <property type="match status" value="1"/>
</dbReference>
<dbReference type="EMBL" id="VFPE01000001">
    <property type="protein sequence ID" value="TQM34842.1"/>
    <property type="molecule type" value="Genomic_DNA"/>
</dbReference>
<dbReference type="InterPro" id="IPR017456">
    <property type="entry name" value="CTP_synthase_N"/>
</dbReference>
<keyword evidence="5 11" id="KW-0547">Nucleotide-binding</keyword>
<dbReference type="GO" id="GO:0042802">
    <property type="term" value="F:identical protein binding"/>
    <property type="evidence" value="ECO:0007669"/>
    <property type="project" value="TreeGrafter"/>
</dbReference>
<keyword evidence="7 11" id="KW-0460">Magnesium</keyword>
<dbReference type="NCBIfam" id="NF003792">
    <property type="entry name" value="PRK05380.1"/>
    <property type="match status" value="1"/>
</dbReference>
<dbReference type="FunFam" id="3.40.50.300:FF:000009">
    <property type="entry name" value="CTP synthase"/>
    <property type="match status" value="1"/>
</dbReference>
<feature type="binding site" evidence="11">
    <location>
        <begin position="204"/>
        <end position="209"/>
    </location>
    <ligand>
        <name>CTP</name>
        <dbReference type="ChEBI" id="CHEBI:37563"/>
        <note>allosteric inhibitor</note>
    </ligand>
</feature>
<evidence type="ECO:0000256" key="8">
    <source>
        <dbReference type="ARBA" id="ARBA00022962"/>
    </source>
</evidence>
<reference evidence="14 15" key="1">
    <citation type="submission" date="2019-06" db="EMBL/GenBank/DDBJ databases">
        <title>Sequencing the genomes of 1000 actinobacteria strains.</title>
        <authorList>
            <person name="Klenk H.-P."/>
        </authorList>
    </citation>
    <scope>NUCLEOTIDE SEQUENCE [LARGE SCALE GENOMIC DNA]</scope>
    <source>
        <strain evidence="14 15">DSM 105492</strain>
    </source>
</reference>
<dbReference type="Proteomes" id="UP000320235">
    <property type="component" value="Unassembled WGS sequence"/>
</dbReference>
<feature type="binding site" evidence="11">
    <location>
        <begin position="164"/>
        <end position="166"/>
    </location>
    <ligand>
        <name>CTP</name>
        <dbReference type="ChEBI" id="CHEBI:37563"/>
        <note>allosteric inhibitor</note>
    </ligand>
</feature>
<dbReference type="EC" id="6.3.4.2" evidence="11"/>
<feature type="binding site" evidence="11">
    <location>
        <position position="483"/>
    </location>
    <ligand>
        <name>L-glutamine</name>
        <dbReference type="ChEBI" id="CHEBI:58359"/>
    </ligand>
</feature>
<feature type="binding site" evidence="11">
    <location>
        <position position="240"/>
    </location>
    <ligand>
        <name>UTP</name>
        <dbReference type="ChEBI" id="CHEBI:46398"/>
    </ligand>
</feature>
<feature type="binding site" evidence="11">
    <location>
        <position position="157"/>
    </location>
    <ligand>
        <name>Mg(2+)</name>
        <dbReference type="ChEBI" id="CHEBI:18420"/>
    </ligand>
</feature>
<keyword evidence="6 11" id="KW-0067">ATP-binding</keyword>
<feature type="binding site" evidence="11">
    <location>
        <position position="28"/>
    </location>
    <ligand>
        <name>UTP</name>
        <dbReference type="ChEBI" id="CHEBI:46398"/>
    </ligand>
</feature>
<dbReference type="Gene3D" id="3.40.50.880">
    <property type="match status" value="1"/>
</dbReference>
<dbReference type="InterPro" id="IPR033828">
    <property type="entry name" value="GATase1_CTP_Synthase"/>
</dbReference>
<comment type="caution">
    <text evidence="14">The sequence shown here is derived from an EMBL/GenBank/DDBJ whole genome shotgun (WGS) entry which is preliminary data.</text>
</comment>
<dbReference type="GO" id="GO:0044210">
    <property type="term" value="P:'de novo' CTP biosynthetic process"/>
    <property type="evidence" value="ECO:0007669"/>
    <property type="project" value="UniProtKB-UniRule"/>
</dbReference>
<comment type="similarity">
    <text evidence="2 11">Belongs to the CTP synthase family.</text>
</comment>
<dbReference type="PANTHER" id="PTHR11550">
    <property type="entry name" value="CTP SYNTHASE"/>
    <property type="match status" value="1"/>
</dbReference>
<comment type="caution">
    <text evidence="11">Lacks conserved residue(s) required for the propagation of feature annotation.</text>
</comment>
<dbReference type="Pfam" id="PF00117">
    <property type="entry name" value="GATase"/>
    <property type="match status" value="1"/>
</dbReference>
<dbReference type="GO" id="GO:0005829">
    <property type="term" value="C:cytosol"/>
    <property type="evidence" value="ECO:0007669"/>
    <property type="project" value="TreeGrafter"/>
</dbReference>
<gene>
    <name evidence="11" type="primary">pyrG</name>
    <name evidence="14" type="ORF">FB391_1135</name>
</gene>
<feature type="binding site" evidence="11">
    <location>
        <position position="28"/>
    </location>
    <ligand>
        <name>CTP</name>
        <dbReference type="ChEBI" id="CHEBI:37563"/>
        <note>allosteric inhibitor</note>
    </ligand>
</feature>
<feature type="active site" evidence="11">
    <location>
        <position position="532"/>
    </location>
</feature>
<dbReference type="GO" id="GO:0046872">
    <property type="term" value="F:metal ion binding"/>
    <property type="evidence" value="ECO:0007669"/>
    <property type="project" value="UniProtKB-KW"/>
</dbReference>
<keyword evidence="3 11" id="KW-0436">Ligase</keyword>
<comment type="miscellaneous">
    <text evidence="11">CTPSs have evolved a hybrid strategy for distinguishing between UTP and CTP. The overlapping regions of the product feedback inhibitory and substrate sites recognize a common feature in both compounds, the triphosphate moiety. To differentiate isosteric substrate and product pyrimidine rings, an additional pocket far from the expected kinase/ligase catalytic site, specifically recognizes the cytosine and ribose portions of the product inhibitor.</text>
</comment>
<comment type="catalytic activity">
    <reaction evidence="11">
        <text>L-glutamine + H2O = L-glutamate + NH4(+)</text>
        <dbReference type="Rhea" id="RHEA:15889"/>
        <dbReference type="ChEBI" id="CHEBI:15377"/>
        <dbReference type="ChEBI" id="CHEBI:28938"/>
        <dbReference type="ChEBI" id="CHEBI:29985"/>
        <dbReference type="ChEBI" id="CHEBI:58359"/>
    </reaction>
</comment>
<keyword evidence="4 11" id="KW-0479">Metal-binding</keyword>
<dbReference type="AlphaFoldDB" id="A0A543FM16"/>
<dbReference type="InterPro" id="IPR017926">
    <property type="entry name" value="GATASE"/>
</dbReference>
<feature type="binding site" evidence="11">
    <location>
        <position position="423"/>
    </location>
    <ligand>
        <name>L-glutamine</name>
        <dbReference type="ChEBI" id="CHEBI:58359"/>
    </ligand>
</feature>
<feature type="region of interest" description="Amidoligase domain" evidence="11">
    <location>
        <begin position="1"/>
        <end position="283"/>
    </location>
</feature>
<evidence type="ECO:0000256" key="3">
    <source>
        <dbReference type="ARBA" id="ARBA00022598"/>
    </source>
</evidence>
<dbReference type="Gene3D" id="3.40.50.300">
    <property type="entry name" value="P-loop containing nucleotide triphosphate hydrolases"/>
    <property type="match status" value="1"/>
</dbReference>
<dbReference type="Pfam" id="PF06418">
    <property type="entry name" value="CTP_synth_N"/>
    <property type="match status" value="1"/>
</dbReference>
<comment type="pathway">
    <text evidence="1 11">Pyrimidine metabolism; CTP biosynthesis via de novo pathway; CTP from UDP: step 2/2.</text>
</comment>
<dbReference type="CDD" id="cd01746">
    <property type="entry name" value="GATase1_CTP_Synthase"/>
    <property type="match status" value="1"/>
</dbReference>
<evidence type="ECO:0000256" key="1">
    <source>
        <dbReference type="ARBA" id="ARBA00005171"/>
    </source>
</evidence>
<organism evidence="14 15">
    <name type="scientific">Microbacterium kyungheense</name>
    <dbReference type="NCBI Taxonomy" id="1263636"/>
    <lineage>
        <taxon>Bacteria</taxon>
        <taxon>Bacillati</taxon>
        <taxon>Actinomycetota</taxon>
        <taxon>Actinomycetes</taxon>
        <taxon>Micrococcales</taxon>
        <taxon>Microbacteriaceae</taxon>
        <taxon>Microbacterium</taxon>
    </lineage>
</organism>
<feature type="binding site" evidence="11">
    <location>
        <position position="258"/>
    </location>
    <ligand>
        <name>ATP</name>
        <dbReference type="ChEBI" id="CHEBI:30616"/>
    </ligand>
</feature>
<dbReference type="GO" id="GO:0019856">
    <property type="term" value="P:pyrimidine nucleobase biosynthetic process"/>
    <property type="evidence" value="ECO:0007669"/>
    <property type="project" value="TreeGrafter"/>
</dbReference>
<keyword evidence="15" id="KW-1185">Reference proteome</keyword>
<evidence type="ECO:0000259" key="12">
    <source>
        <dbReference type="Pfam" id="PF00117"/>
    </source>
</evidence>
<feature type="binding site" evidence="11">
    <location>
        <position position="86"/>
    </location>
    <ligand>
        <name>Mg(2+)</name>
        <dbReference type="ChEBI" id="CHEBI:18420"/>
    </ligand>
</feature>
<dbReference type="HAMAP" id="MF_01227">
    <property type="entry name" value="PyrG"/>
    <property type="match status" value="1"/>
</dbReference>
<feature type="active site" evidence="11">
    <location>
        <position position="530"/>
    </location>
</feature>
<feature type="domain" description="CTP synthase N-terminal" evidence="13">
    <location>
        <begin position="18"/>
        <end position="283"/>
    </location>
</feature>
<dbReference type="NCBIfam" id="TIGR00337">
    <property type="entry name" value="PyrG"/>
    <property type="match status" value="1"/>
</dbReference>
<keyword evidence="8 11" id="KW-0315">Glutamine amidotransferase</keyword>
<accession>A0A543FM16</accession>
<feature type="domain" description="Glutamine amidotransferase" evidence="12">
    <location>
        <begin position="319"/>
        <end position="548"/>
    </location>
</feature>
<evidence type="ECO:0000256" key="6">
    <source>
        <dbReference type="ARBA" id="ARBA00022840"/>
    </source>
</evidence>
<dbReference type="CDD" id="cd03113">
    <property type="entry name" value="CTPS_N"/>
    <property type="match status" value="1"/>
</dbReference>
<comment type="catalytic activity">
    <reaction evidence="10 11">
        <text>UTP + L-glutamine + ATP + H2O = CTP + L-glutamate + ADP + phosphate + 2 H(+)</text>
        <dbReference type="Rhea" id="RHEA:26426"/>
        <dbReference type="ChEBI" id="CHEBI:15377"/>
        <dbReference type="ChEBI" id="CHEBI:15378"/>
        <dbReference type="ChEBI" id="CHEBI:29985"/>
        <dbReference type="ChEBI" id="CHEBI:30616"/>
        <dbReference type="ChEBI" id="CHEBI:37563"/>
        <dbReference type="ChEBI" id="CHEBI:43474"/>
        <dbReference type="ChEBI" id="CHEBI:46398"/>
        <dbReference type="ChEBI" id="CHEBI:58359"/>
        <dbReference type="ChEBI" id="CHEBI:456216"/>
        <dbReference type="EC" id="6.3.4.2"/>
    </reaction>
</comment>
<feature type="binding site" evidence="11">
    <location>
        <position position="86"/>
    </location>
    <ligand>
        <name>ATP</name>
        <dbReference type="ChEBI" id="CHEBI:30616"/>
    </ligand>
</feature>
<evidence type="ECO:0000313" key="14">
    <source>
        <dbReference type="EMBL" id="TQM34842.1"/>
    </source>
</evidence>
<comment type="function">
    <text evidence="11">Catalyzes the ATP-dependent amination of UTP to CTP with either L-glutamine or ammonia as the source of nitrogen. Regulates intracellular CTP levels through interactions with the four ribonucleotide triphosphates.</text>
</comment>
<protein>
    <recommendedName>
        <fullName evidence="11">CTP synthase</fullName>
        <ecNumber evidence="11">6.3.4.2</ecNumber>
    </recommendedName>
    <alternativeName>
        <fullName evidence="11">Cytidine 5'-triphosphate synthase</fullName>
    </alternativeName>
    <alternativeName>
        <fullName evidence="11">Cytidine triphosphate synthetase</fullName>
        <shortName evidence="11">CTP synthetase</shortName>
        <shortName evidence="11">CTPS</shortName>
    </alternativeName>
    <alternativeName>
        <fullName evidence="11">UTP--ammonia ligase</fullName>
    </alternativeName>
</protein>